<protein>
    <recommendedName>
        <fullName evidence="1">ABC transporter domain-containing protein</fullName>
    </recommendedName>
</protein>
<dbReference type="GO" id="GO:0005524">
    <property type="term" value="F:ATP binding"/>
    <property type="evidence" value="ECO:0007669"/>
    <property type="project" value="InterPro"/>
</dbReference>
<dbReference type="GO" id="GO:0016887">
    <property type="term" value="F:ATP hydrolysis activity"/>
    <property type="evidence" value="ECO:0007669"/>
    <property type="project" value="InterPro"/>
</dbReference>
<proteinExistence type="predicted"/>
<evidence type="ECO:0000313" key="3">
    <source>
        <dbReference type="Proteomes" id="UP000010482"/>
    </source>
</evidence>
<dbReference type="STRING" id="13035.Dacsa_3337"/>
<dbReference type="Pfam" id="PF00005">
    <property type="entry name" value="ABC_tran"/>
    <property type="match status" value="1"/>
</dbReference>
<dbReference type="AlphaFoldDB" id="K9Z0E4"/>
<evidence type="ECO:0000259" key="1">
    <source>
        <dbReference type="Pfam" id="PF00005"/>
    </source>
</evidence>
<dbReference type="SUPFAM" id="SSF52540">
    <property type="entry name" value="P-loop containing nucleoside triphosphate hydrolases"/>
    <property type="match status" value="1"/>
</dbReference>
<sequence length="95" mass="10535">MSILRLEKVSKTYPTGEVLKNVNWEVKAAERVGLVGVNGAGKTTQLKIVMGETEPTTGNIIRPSSLKISCLSQEFDKHLCKMNCILSSKIIQHFF</sequence>
<dbReference type="eggNOG" id="COG0488">
    <property type="taxonomic scope" value="Bacteria"/>
</dbReference>
<dbReference type="InterPro" id="IPR027417">
    <property type="entry name" value="P-loop_NTPase"/>
</dbReference>
<reference evidence="2" key="1">
    <citation type="submission" date="2012-04" db="EMBL/GenBank/DDBJ databases">
        <title>Finished genome of Dactylococcopsis salina PCC 8305.</title>
        <authorList>
            <consortium name="US DOE Joint Genome Institute"/>
            <person name="Gugger M."/>
            <person name="Coursin T."/>
            <person name="Rippka R."/>
            <person name="Tandeau De Marsac N."/>
            <person name="Huntemann M."/>
            <person name="Wei C.-L."/>
            <person name="Han J."/>
            <person name="Detter J.C."/>
            <person name="Han C."/>
            <person name="Tapia R."/>
            <person name="Daligault H."/>
            <person name="Chen A."/>
            <person name="Krypides N."/>
            <person name="Mavromatis K."/>
            <person name="Markowitz V."/>
            <person name="Szeto E."/>
            <person name="Ivanova N."/>
            <person name="Ovchinnikova G."/>
            <person name="Pagani I."/>
            <person name="Pati A."/>
            <person name="Goodwin L."/>
            <person name="Peters L."/>
            <person name="Pitluck S."/>
            <person name="Woyke T."/>
            <person name="Kerfeld C."/>
        </authorList>
    </citation>
    <scope>NUCLEOTIDE SEQUENCE [LARGE SCALE GENOMIC DNA]</scope>
    <source>
        <strain evidence="2">PCC 8305</strain>
    </source>
</reference>
<dbReference type="InterPro" id="IPR051309">
    <property type="entry name" value="ABCF_ATPase"/>
</dbReference>
<dbReference type="PANTHER" id="PTHR42855:SF1">
    <property type="entry name" value="ABC TRANSPORTER DOMAIN-CONTAINING PROTEIN"/>
    <property type="match status" value="1"/>
</dbReference>
<feature type="domain" description="ABC transporter" evidence="1">
    <location>
        <begin position="19"/>
        <end position="68"/>
    </location>
</feature>
<dbReference type="Gene3D" id="3.40.50.300">
    <property type="entry name" value="P-loop containing nucleotide triphosphate hydrolases"/>
    <property type="match status" value="1"/>
</dbReference>
<accession>K9Z0E4</accession>
<name>K9Z0E4_DACS8</name>
<dbReference type="PANTHER" id="PTHR42855">
    <property type="entry name" value="ABC TRANSPORTER ATP-BINDING SUBUNIT"/>
    <property type="match status" value="1"/>
</dbReference>
<dbReference type="InterPro" id="IPR003439">
    <property type="entry name" value="ABC_transporter-like_ATP-bd"/>
</dbReference>
<evidence type="ECO:0000313" key="2">
    <source>
        <dbReference type="EMBL" id="AFZ51843.1"/>
    </source>
</evidence>
<dbReference type="HOGENOM" id="CLU_2368180_0_0_3"/>
<keyword evidence="3" id="KW-1185">Reference proteome</keyword>
<dbReference type="Proteomes" id="UP000010482">
    <property type="component" value="Chromosome"/>
</dbReference>
<dbReference type="EMBL" id="CP003944">
    <property type="protein sequence ID" value="AFZ51843.1"/>
    <property type="molecule type" value="Genomic_DNA"/>
</dbReference>
<organism evidence="2 3">
    <name type="scientific">Dactylococcopsis salina (strain PCC 8305)</name>
    <name type="common">Myxobactron salinum</name>
    <dbReference type="NCBI Taxonomy" id="13035"/>
    <lineage>
        <taxon>Bacteria</taxon>
        <taxon>Bacillati</taxon>
        <taxon>Cyanobacteriota</taxon>
        <taxon>Cyanophyceae</taxon>
        <taxon>Nodosilineales</taxon>
        <taxon>Cymatolegaceae</taxon>
        <taxon>Dactylococcopsis</taxon>
    </lineage>
</organism>
<gene>
    <name evidence="2" type="ORF">Dacsa_3337</name>
</gene>
<dbReference type="KEGG" id="dsl:Dacsa_3337"/>